<feature type="transmembrane region" description="Helical" evidence="1">
    <location>
        <begin position="67"/>
        <end position="87"/>
    </location>
</feature>
<name>A0A6J4IPH3_9ACTN</name>
<evidence type="ECO:0000256" key="1">
    <source>
        <dbReference type="SAM" id="Phobius"/>
    </source>
</evidence>
<dbReference type="InterPro" id="IPR052710">
    <property type="entry name" value="CAAX_protease"/>
</dbReference>
<evidence type="ECO:0000313" key="3">
    <source>
        <dbReference type="EMBL" id="CAA9256231.1"/>
    </source>
</evidence>
<feature type="transmembrane region" description="Helical" evidence="1">
    <location>
        <begin position="231"/>
        <end position="249"/>
    </location>
</feature>
<dbReference type="PANTHER" id="PTHR36435:SF1">
    <property type="entry name" value="CAAX AMINO TERMINAL PROTEASE FAMILY PROTEIN"/>
    <property type="match status" value="1"/>
</dbReference>
<keyword evidence="1" id="KW-0812">Transmembrane</keyword>
<dbReference type="GO" id="GO:0004175">
    <property type="term" value="F:endopeptidase activity"/>
    <property type="evidence" value="ECO:0007669"/>
    <property type="project" value="UniProtKB-ARBA"/>
</dbReference>
<feature type="transmembrane region" description="Helical" evidence="1">
    <location>
        <begin position="31"/>
        <end position="55"/>
    </location>
</feature>
<keyword evidence="1" id="KW-1133">Transmembrane helix</keyword>
<sequence length="250" mass="26342">MTAAGATSPGIDPVPDFVAPDDRVRWGMGDALAGVVLSLLLSVLAVSVVVAVIGSDGLADLPLWGTTLLQVPLWLALLGVPVLATNLKGRRSLRVDFGLAMRWTDVPLGLLLGLALQLALGIVLQVLYPLLGLDVDRVGESAQELTADATNGVGVALVILIAAVAAPLFEELFYRGLFLRSVQRRFGDRAAVVVPALVFGLVHFQLFDLLALVLFGIVLGVVTLRVGRLGLAIWAHVAFNLTALLSLLYG</sequence>
<dbReference type="AlphaFoldDB" id="A0A6J4IPH3"/>
<feature type="transmembrane region" description="Helical" evidence="1">
    <location>
        <begin position="108"/>
        <end position="131"/>
    </location>
</feature>
<organism evidence="3">
    <name type="scientific">uncultured Acidimicrobiales bacterium</name>
    <dbReference type="NCBI Taxonomy" id="310071"/>
    <lineage>
        <taxon>Bacteria</taxon>
        <taxon>Bacillati</taxon>
        <taxon>Actinomycetota</taxon>
        <taxon>Acidimicrobiia</taxon>
        <taxon>Acidimicrobiales</taxon>
        <taxon>environmental samples</taxon>
    </lineage>
</organism>
<keyword evidence="1" id="KW-0472">Membrane</keyword>
<proteinExistence type="predicted"/>
<dbReference type="GO" id="GO:0080120">
    <property type="term" value="P:CAAX-box protein maturation"/>
    <property type="evidence" value="ECO:0007669"/>
    <property type="project" value="UniProtKB-ARBA"/>
</dbReference>
<protein>
    <recommendedName>
        <fullName evidence="2">CAAX prenyl protease 2/Lysostaphin resistance protein A-like domain-containing protein</fullName>
    </recommendedName>
</protein>
<accession>A0A6J4IPH3</accession>
<feature type="domain" description="CAAX prenyl protease 2/Lysostaphin resistance protein A-like" evidence="2">
    <location>
        <begin position="155"/>
        <end position="241"/>
    </location>
</feature>
<reference evidence="3" key="1">
    <citation type="submission" date="2020-02" db="EMBL/GenBank/DDBJ databases">
        <authorList>
            <person name="Meier V. D."/>
        </authorList>
    </citation>
    <scope>NUCLEOTIDE SEQUENCE</scope>
    <source>
        <strain evidence="3">AVDCRST_MAG20</strain>
    </source>
</reference>
<gene>
    <name evidence="3" type="ORF">AVDCRST_MAG20-2441</name>
</gene>
<dbReference type="EMBL" id="CADCSY010000114">
    <property type="protein sequence ID" value="CAA9256231.1"/>
    <property type="molecule type" value="Genomic_DNA"/>
</dbReference>
<feature type="transmembrane region" description="Helical" evidence="1">
    <location>
        <begin position="190"/>
        <end position="219"/>
    </location>
</feature>
<dbReference type="InterPro" id="IPR003675">
    <property type="entry name" value="Rce1/LyrA-like_dom"/>
</dbReference>
<evidence type="ECO:0000259" key="2">
    <source>
        <dbReference type="Pfam" id="PF02517"/>
    </source>
</evidence>
<dbReference type="Pfam" id="PF02517">
    <property type="entry name" value="Rce1-like"/>
    <property type="match status" value="1"/>
</dbReference>
<feature type="transmembrane region" description="Helical" evidence="1">
    <location>
        <begin position="151"/>
        <end position="169"/>
    </location>
</feature>
<dbReference type="PANTHER" id="PTHR36435">
    <property type="entry name" value="SLR1288 PROTEIN"/>
    <property type="match status" value="1"/>
</dbReference>